<keyword evidence="5" id="KW-0862">Zinc</keyword>
<dbReference type="PROSITE" id="PS51872">
    <property type="entry name" value="ZF_ZBR"/>
    <property type="match status" value="1"/>
</dbReference>
<dbReference type="Proteomes" id="UP000694388">
    <property type="component" value="Unplaced"/>
</dbReference>
<dbReference type="PANTHER" id="PTHR15493:SF9">
    <property type="entry name" value="GH14043P"/>
    <property type="match status" value="1"/>
</dbReference>
<feature type="region of interest" description="Disordered" evidence="6">
    <location>
        <begin position="330"/>
        <end position="353"/>
    </location>
</feature>
<keyword evidence="3" id="KW-0863">Zinc-finger</keyword>
<dbReference type="GO" id="GO:0007088">
    <property type="term" value="P:regulation of mitotic nuclear division"/>
    <property type="evidence" value="ECO:0007669"/>
    <property type="project" value="InterPro"/>
</dbReference>
<dbReference type="InterPro" id="IPR047147">
    <property type="entry name" value="FBX5_43"/>
</dbReference>
<dbReference type="GO" id="GO:0008270">
    <property type="term" value="F:zinc ion binding"/>
    <property type="evidence" value="ECO:0007669"/>
    <property type="project" value="UniProtKB-KW"/>
</dbReference>
<evidence type="ECO:0000259" key="7">
    <source>
        <dbReference type="PROSITE" id="PS51872"/>
    </source>
</evidence>
<keyword evidence="4" id="KW-0833">Ubl conjugation pathway</keyword>
<evidence type="ECO:0000256" key="3">
    <source>
        <dbReference type="ARBA" id="ARBA00022771"/>
    </source>
</evidence>
<proteinExistence type="predicted"/>
<organism evidence="8 9">
    <name type="scientific">Eptatretus burgeri</name>
    <name type="common">Inshore hagfish</name>
    <dbReference type="NCBI Taxonomy" id="7764"/>
    <lineage>
        <taxon>Eukaryota</taxon>
        <taxon>Metazoa</taxon>
        <taxon>Chordata</taxon>
        <taxon>Craniata</taxon>
        <taxon>Vertebrata</taxon>
        <taxon>Cyclostomata</taxon>
        <taxon>Myxini</taxon>
        <taxon>Myxiniformes</taxon>
        <taxon>Myxinidae</taxon>
        <taxon>Eptatretinae</taxon>
        <taxon>Eptatretus</taxon>
    </lineage>
</organism>
<sequence>MKWSPAIHGTTPGSPLKRLSTVQEGESHSESEEVCPPQGSLQQNIGRKCGVDPWLDLGYVEELGDEAGIDTTECTSQLSRSNVTSMGSRASLNIDAESISDWQDVQPNEIGTKLPFCPTICRTRNENSLHSMFPKLALAQEAMHSQDVVPIPVVQPAWDRACEVRRSAGVDSMVAEWRGAAASYPGLSLLRLRLKQLIGRKMGEDKLDVLRELGTRDLRHHPVEAKKISHSGQRDDERCPLYCTFFPSQNLPLTNSTELPRTTDPATEFIEVTGEHIRVCPRCRGPARFKPPSVHAVCQRSSCHFDFCIRCYCAFHSSCTCQYSSRSMSHVHRRDPSPCLSRKDGRRKSLRRL</sequence>
<evidence type="ECO:0000313" key="8">
    <source>
        <dbReference type="Ensembl" id="ENSEBUP00000000831.1"/>
    </source>
</evidence>
<feature type="compositionally biased region" description="Basic residues" evidence="6">
    <location>
        <begin position="344"/>
        <end position="353"/>
    </location>
</feature>
<name>A0A8C4N2T6_EPTBU</name>
<accession>A0A8C4N2T6</accession>
<keyword evidence="9" id="KW-1185">Reference proteome</keyword>
<feature type="domain" description="ZBR-type" evidence="7">
    <location>
        <begin position="276"/>
        <end position="324"/>
    </location>
</feature>
<evidence type="ECO:0000256" key="4">
    <source>
        <dbReference type="ARBA" id="ARBA00022786"/>
    </source>
</evidence>
<dbReference type="UniPathway" id="UPA00143"/>
<evidence type="ECO:0000256" key="5">
    <source>
        <dbReference type="ARBA" id="ARBA00022833"/>
    </source>
</evidence>
<dbReference type="Ensembl" id="ENSEBUT00000001137.1">
    <property type="protein sequence ID" value="ENSEBUP00000000831.1"/>
    <property type="gene ID" value="ENSEBUG00000000843.1"/>
</dbReference>
<reference evidence="8" key="1">
    <citation type="submission" date="2025-08" db="UniProtKB">
        <authorList>
            <consortium name="Ensembl"/>
        </authorList>
    </citation>
    <scope>IDENTIFICATION</scope>
</reference>
<evidence type="ECO:0000313" key="9">
    <source>
        <dbReference type="Proteomes" id="UP000694388"/>
    </source>
</evidence>
<dbReference type="GO" id="GO:0016567">
    <property type="term" value="P:protein ubiquitination"/>
    <property type="evidence" value="ECO:0007669"/>
    <property type="project" value="UniProtKB-UniPathway"/>
</dbReference>
<dbReference type="AlphaFoldDB" id="A0A8C4N2T6"/>
<dbReference type="GO" id="GO:0045835">
    <property type="term" value="P:negative regulation of meiotic nuclear division"/>
    <property type="evidence" value="ECO:0007669"/>
    <property type="project" value="InterPro"/>
</dbReference>
<dbReference type="SUPFAM" id="SSF57850">
    <property type="entry name" value="RING/U-box"/>
    <property type="match status" value="1"/>
</dbReference>
<dbReference type="PANTHER" id="PTHR15493">
    <property type="entry name" value="F-BOX ONLY PROTEIN 5 AND 43"/>
    <property type="match status" value="1"/>
</dbReference>
<dbReference type="InterPro" id="IPR044064">
    <property type="entry name" value="ZF_ZBR"/>
</dbReference>
<evidence type="ECO:0000256" key="6">
    <source>
        <dbReference type="SAM" id="MobiDB-lite"/>
    </source>
</evidence>
<dbReference type="Gene3D" id="2.20.25.20">
    <property type="match status" value="1"/>
</dbReference>
<feature type="region of interest" description="Disordered" evidence="6">
    <location>
        <begin position="1"/>
        <end position="42"/>
    </location>
</feature>
<evidence type="ECO:0000256" key="2">
    <source>
        <dbReference type="ARBA" id="ARBA00022723"/>
    </source>
</evidence>
<evidence type="ECO:0000256" key="1">
    <source>
        <dbReference type="ARBA" id="ARBA00004906"/>
    </source>
</evidence>
<keyword evidence="2" id="KW-0479">Metal-binding</keyword>
<comment type="pathway">
    <text evidence="1">Protein modification; protein ubiquitination.</text>
</comment>
<dbReference type="GO" id="GO:0005634">
    <property type="term" value="C:nucleus"/>
    <property type="evidence" value="ECO:0007669"/>
    <property type="project" value="TreeGrafter"/>
</dbReference>
<dbReference type="CDD" id="cd20348">
    <property type="entry name" value="BRcat_RBR_EMI"/>
    <property type="match status" value="1"/>
</dbReference>
<protein>
    <recommendedName>
        <fullName evidence="7">ZBR-type domain-containing protein</fullName>
    </recommendedName>
</protein>
<reference evidence="8" key="2">
    <citation type="submission" date="2025-09" db="UniProtKB">
        <authorList>
            <consortium name="Ensembl"/>
        </authorList>
    </citation>
    <scope>IDENTIFICATION</scope>
</reference>